<dbReference type="SUPFAM" id="SSF143597">
    <property type="entry name" value="YojJ-like"/>
    <property type="match status" value="1"/>
</dbReference>
<dbReference type="EMBL" id="WUIY01000040">
    <property type="protein sequence ID" value="MXI74727.1"/>
    <property type="molecule type" value="Genomic_DNA"/>
</dbReference>
<evidence type="ECO:0008006" key="3">
    <source>
        <dbReference type="Google" id="ProtNLM"/>
    </source>
</evidence>
<dbReference type="RefSeq" id="WP_000159543.1">
    <property type="nucleotide sequence ID" value="NZ_JAIHKF010000007.1"/>
</dbReference>
<protein>
    <recommendedName>
        <fullName evidence="3">DAC domain-containing protein</fullName>
    </recommendedName>
</protein>
<organism evidence="1 2">
    <name type="scientific">Escherichia coli</name>
    <dbReference type="NCBI Taxonomy" id="562"/>
    <lineage>
        <taxon>Bacteria</taxon>
        <taxon>Pseudomonadati</taxon>
        <taxon>Pseudomonadota</taxon>
        <taxon>Gammaproteobacteria</taxon>
        <taxon>Enterobacterales</taxon>
        <taxon>Enterobacteriaceae</taxon>
        <taxon>Escherichia</taxon>
    </lineage>
</organism>
<dbReference type="AlphaFoldDB" id="A0A6L7F7F4"/>
<proteinExistence type="predicted"/>
<name>A0A6L7F7F4_ECOLX</name>
<evidence type="ECO:0000313" key="1">
    <source>
        <dbReference type="EMBL" id="MXI74727.1"/>
    </source>
</evidence>
<reference evidence="1 2" key="1">
    <citation type="submission" date="2019-12" db="EMBL/GenBank/DDBJ databases">
        <title>Enteriobacteria Tanzani isolates_10434.</title>
        <authorList>
            <person name="Subbiah M."/>
            <person name="Call D."/>
        </authorList>
    </citation>
    <scope>NUCLEOTIDE SEQUENCE [LARGE SCALE GENOMIC DNA]</scope>
    <source>
        <strain evidence="1 2">10434wD1</strain>
    </source>
</reference>
<dbReference type="Proteomes" id="UP000436141">
    <property type="component" value="Unassembled WGS sequence"/>
</dbReference>
<comment type="caution">
    <text evidence="1">The sequence shown here is derived from an EMBL/GenBank/DDBJ whole genome shotgun (WGS) entry which is preliminary data.</text>
</comment>
<gene>
    <name evidence="1" type="ORF">GRW05_10650</name>
</gene>
<sequence length="145" mass="16367">MTKEKLYKLLYDIWKKSSRAYFSGIGVIICNNPDSLPITSLRNIDPIQNDSTLELLSRISNKNSEYHDGFHILDEAGNVTYTAQYFSPPIIENISFDSSRLVGGRFVAALYGSCIDEIKLTGIVGERGRLSIFEAGKEVYYEELQ</sequence>
<accession>A0A6L7F7F4</accession>
<dbReference type="InterPro" id="IPR036888">
    <property type="entry name" value="DNA_integrity_DisA_N_sf"/>
</dbReference>
<evidence type="ECO:0000313" key="2">
    <source>
        <dbReference type="Proteomes" id="UP000436141"/>
    </source>
</evidence>